<evidence type="ECO:0000259" key="10">
    <source>
        <dbReference type="Pfam" id="PF00520"/>
    </source>
</evidence>
<keyword evidence="6 9" id="KW-0472">Membrane</keyword>
<dbReference type="InterPro" id="IPR045319">
    <property type="entry name" value="KAT/AKT"/>
</dbReference>
<dbReference type="Gene3D" id="1.25.40.20">
    <property type="entry name" value="Ankyrin repeat-containing domain"/>
    <property type="match status" value="3"/>
</dbReference>
<name>A0ABQ5RVY8_9CHLO</name>
<dbReference type="SUPFAM" id="SSF48403">
    <property type="entry name" value="Ankyrin repeat"/>
    <property type="match status" value="2"/>
</dbReference>
<keyword evidence="3" id="KW-0630">Potassium</keyword>
<proteinExistence type="predicted"/>
<dbReference type="InterPro" id="IPR018490">
    <property type="entry name" value="cNMP-bd_dom_sf"/>
</dbReference>
<feature type="region of interest" description="Disordered" evidence="8">
    <location>
        <begin position="1717"/>
        <end position="1781"/>
    </location>
</feature>
<dbReference type="Gene3D" id="1.10.287.70">
    <property type="match status" value="1"/>
</dbReference>
<dbReference type="PROSITE" id="PS50088">
    <property type="entry name" value="ANK_REPEAT"/>
    <property type="match status" value="2"/>
</dbReference>
<evidence type="ECO:0000256" key="4">
    <source>
        <dbReference type="ARBA" id="ARBA00022882"/>
    </source>
</evidence>
<evidence type="ECO:0000256" key="5">
    <source>
        <dbReference type="ARBA" id="ARBA00022989"/>
    </source>
</evidence>
<dbReference type="PROSITE" id="PS50297">
    <property type="entry name" value="ANK_REP_REGION"/>
    <property type="match status" value="2"/>
</dbReference>
<feature type="region of interest" description="Disordered" evidence="8">
    <location>
        <begin position="1591"/>
        <end position="1631"/>
    </location>
</feature>
<evidence type="ECO:0000256" key="6">
    <source>
        <dbReference type="ARBA" id="ARBA00023136"/>
    </source>
</evidence>
<feature type="repeat" description="ANK" evidence="7">
    <location>
        <begin position="856"/>
        <end position="888"/>
    </location>
</feature>
<keyword evidence="2 9" id="KW-0812">Transmembrane</keyword>
<keyword evidence="3" id="KW-0633">Potassium transport</keyword>
<feature type="domain" description="Ion transport" evidence="10">
    <location>
        <begin position="199"/>
        <end position="457"/>
    </location>
</feature>
<dbReference type="Gene3D" id="2.60.120.10">
    <property type="entry name" value="Jelly Rolls"/>
    <property type="match status" value="1"/>
</dbReference>
<dbReference type="InterPro" id="IPR003938">
    <property type="entry name" value="K_chnl_volt-dep_EAG/ELK/ERG"/>
</dbReference>
<dbReference type="SUPFAM" id="SSF51206">
    <property type="entry name" value="cAMP-binding domain-like"/>
    <property type="match status" value="1"/>
</dbReference>
<dbReference type="Proteomes" id="UP001165090">
    <property type="component" value="Unassembled WGS sequence"/>
</dbReference>
<feature type="compositionally biased region" description="Low complexity" evidence="8">
    <location>
        <begin position="1364"/>
        <end position="1374"/>
    </location>
</feature>
<gene>
    <name evidence="11" type="ORF">VaNZ11_004204</name>
</gene>
<dbReference type="InterPro" id="IPR005821">
    <property type="entry name" value="Ion_trans_dom"/>
</dbReference>
<dbReference type="PANTHER" id="PTHR45743">
    <property type="entry name" value="POTASSIUM CHANNEL AKT1"/>
    <property type="match status" value="1"/>
</dbReference>
<keyword evidence="3" id="KW-0631">Potassium channel</keyword>
<dbReference type="SMART" id="SM00248">
    <property type="entry name" value="ANK"/>
    <property type="match status" value="6"/>
</dbReference>
<keyword evidence="4" id="KW-0813">Transport</keyword>
<feature type="compositionally biased region" description="Gly residues" evidence="8">
    <location>
        <begin position="96"/>
        <end position="105"/>
    </location>
</feature>
<accession>A0ABQ5RVY8</accession>
<keyword evidence="4" id="KW-0406">Ion transport</keyword>
<keyword evidence="7" id="KW-0040">ANK repeat</keyword>
<keyword evidence="12" id="KW-1185">Reference proteome</keyword>
<comment type="subcellular location">
    <subcellularLocation>
        <location evidence="1">Membrane</location>
        <topology evidence="1">Multi-pass membrane protein</topology>
    </subcellularLocation>
</comment>
<evidence type="ECO:0000256" key="1">
    <source>
        <dbReference type="ARBA" id="ARBA00004141"/>
    </source>
</evidence>
<keyword evidence="4" id="KW-0407">Ion channel</keyword>
<feature type="region of interest" description="Disordered" evidence="8">
    <location>
        <begin position="65"/>
        <end position="106"/>
    </location>
</feature>
<feature type="transmembrane region" description="Helical" evidence="9">
    <location>
        <begin position="350"/>
        <end position="368"/>
    </location>
</feature>
<feature type="compositionally biased region" description="Low complexity" evidence="8">
    <location>
        <begin position="1728"/>
        <end position="1739"/>
    </location>
</feature>
<feature type="region of interest" description="Disordered" evidence="8">
    <location>
        <begin position="1413"/>
        <end position="1441"/>
    </location>
</feature>
<evidence type="ECO:0000313" key="11">
    <source>
        <dbReference type="EMBL" id="GLI61752.1"/>
    </source>
</evidence>
<feature type="repeat" description="ANK" evidence="7">
    <location>
        <begin position="955"/>
        <end position="988"/>
    </location>
</feature>
<reference evidence="11 12" key="1">
    <citation type="journal article" date="2023" name="IScience">
        <title>Expanded male sex-determining region conserved during the evolution of homothallism in the green alga Volvox.</title>
        <authorList>
            <person name="Yamamoto K."/>
            <person name="Matsuzaki R."/>
            <person name="Mahakham W."/>
            <person name="Heman W."/>
            <person name="Sekimoto H."/>
            <person name="Kawachi M."/>
            <person name="Minakuchi Y."/>
            <person name="Toyoda A."/>
            <person name="Nozaki H."/>
        </authorList>
    </citation>
    <scope>NUCLEOTIDE SEQUENCE [LARGE SCALE GENOMIC DNA]</scope>
    <source>
        <strain evidence="11 12">NIES-4468</strain>
    </source>
</reference>
<dbReference type="InterPro" id="IPR014710">
    <property type="entry name" value="RmlC-like_jellyroll"/>
</dbReference>
<evidence type="ECO:0000256" key="7">
    <source>
        <dbReference type="PROSITE-ProRule" id="PRU00023"/>
    </source>
</evidence>
<feature type="compositionally biased region" description="Low complexity" evidence="8">
    <location>
        <begin position="1615"/>
        <end position="1631"/>
    </location>
</feature>
<evidence type="ECO:0000256" key="2">
    <source>
        <dbReference type="ARBA" id="ARBA00022692"/>
    </source>
</evidence>
<keyword evidence="4" id="KW-0851">Voltage-gated channel</keyword>
<dbReference type="InterPro" id="IPR002110">
    <property type="entry name" value="Ankyrin_rpt"/>
</dbReference>
<feature type="transmembrane region" description="Helical" evidence="9">
    <location>
        <begin position="399"/>
        <end position="418"/>
    </location>
</feature>
<evidence type="ECO:0000256" key="8">
    <source>
        <dbReference type="SAM" id="MobiDB-lite"/>
    </source>
</evidence>
<sequence length="1781" mass="185968">MGSMAPAALSLVKSSAELQRAIGEAGPTGATSPFPRFQKKAARISELLLENSTTKDKLEALDAAEDAQLEPRQVGNPMWKSSLDESLADSISPRGTGQGTEGGVSGKHQWRKLNKAIVATKVLATRPNALSQGRQPALQALAHQGQHAHQANKDPMTPDFLLGPGEGMLRRLNAAVQNTFAFLTKRMVILPETSWYQVWWFFYAVAIAMVSCWVEPFQMAFQHPGVPTSISGMSIIEYVIIVTFLMDFLLKFFVAYFDPETGVLVTTQPKMAFAYCKSVKFTLDLMGCFPYDMLVTAIARRCGATTKAQESVDWLKLMALSRAYRVFDLFHVLDYRMMLSQGTLMLLRNYIYVFFTAHWAACIFFHIAQEESNVGRGADDSWVARNAEAFLDRPLFQQYILSLYFTVTIFTSMGDGRLYPFTIAELSTMIVYLLFNLFLGAYIIGTVTIMMVRADEHSKSFRESMSHLHEYSRENDLPERLYKAMREHLEVHFDSMQTTDDSVLSIYPTTIRRLVLRHLYLQPVRNCYLFKGCKQRFLDALLTAARVELFLPGVEIMAEGDNVMDLLIVMLGECLVSRGGQRIGGVYGTSTVSASGIGSEANISFLNSRGPSETGSLGGQSVGGSCSSSVGKGGETSLSVQGSADRSVHNITGGATPLLSPGGISLLPPVPGTTAKVLNLSSPLKKGPSDVLAEIAFFTDAASYETVVGRTPVRVLSLPKASWELLAQQFPQQAKLILDNVQRAAETAVVDNLKQAAMAHQLTASQLHVALSLVSGNGFADSTDPMVLAETRDALTHHQMEMITRLDDMRTVAEAHTRKCDEMRTFEFLNTAAQGDVESLRTMLAQGISPNTADYDGRTGLMLSSAKGHDEMVQLLLDAGAEKNKTDAFGISALAEAVKNEHDSTIELMLKYGATLGAGGLAVASEMCTAVYEGNLVKLRRLLRSGAPPDACDYDKRSALHIAGAEGNLAAVKLLIEEGGADPNFQDRWGNTALDEARRVGATPVVAYLESRQTRDAGVTAEKKRQQAAHEFISWCGVGQVEQLRNAGGYSYGDEAGCAFAGLLVAASKGHKDVVEVLLEGMPSATLQNHAHVGMLEAARMGHPETVAVFRRAGVALHDERVGGALGAAAGSTMRSLMADLRSAVQQGSGAVLEALLALGMPLTRNAGESSSLVHVAVEHGHLGATRRLVEHGGAVADLLSLDGLGRTPLQMAERQQQLRPQDLHARAVLDYLLWATQLAAAGSSAAALAAAAVERWGPIGHPAIDKHVPDVVALIGPTPAAIARGGSSKRLLIPGLEGSRKGAGERLTLSQRPEASRGESGMARSTPNDTNTGSFPAVTPALTLQAVTEESARLSPLSEESLGASADGSGAEGDAAGVAAATTAPGGGGDVLAGLSCADLHTSLSIPTVVDVWDSNLPGTPGESTKGESRAGGGPLLVLGSRGSPAEAAQLYNATVQHSSALLNDPPVQIGAAAGRSPTAAAAAAAARAGSFNSVVGAVSGANGTAGTSGLPSPLPGVSLAHANSANLGSPRLVLPPAIGRGLTAGPLGSPSFSPVNGGSRSAASRLFGALGTGSDGGARLTAPSEAAVGAADEGVGGGPAAGGGGGGGGGGTTSFSSVGSSRVGSAAGRGFSSPAVGAAAAGVFGSTGQPSWRRNTATVSPVVEDEIEQYMFTLADNAGAGAGVASPADLQVPEAPGALGTASFSGTRVTAAYTQNASSTGGGPASRLSQRSSSLDSPAVVTPGEPRRVGGEASSPATLTGSAGETGRRSPLSTRGSMR</sequence>
<dbReference type="EMBL" id="BSDZ01000010">
    <property type="protein sequence ID" value="GLI61752.1"/>
    <property type="molecule type" value="Genomic_DNA"/>
</dbReference>
<dbReference type="SUPFAM" id="SSF81324">
    <property type="entry name" value="Voltage-gated potassium channels"/>
    <property type="match status" value="1"/>
</dbReference>
<evidence type="ECO:0000256" key="9">
    <source>
        <dbReference type="SAM" id="Phobius"/>
    </source>
</evidence>
<dbReference type="PRINTS" id="PR01463">
    <property type="entry name" value="EAGCHANLFMLY"/>
</dbReference>
<dbReference type="Pfam" id="PF00520">
    <property type="entry name" value="Ion_trans"/>
    <property type="match status" value="1"/>
</dbReference>
<evidence type="ECO:0000256" key="3">
    <source>
        <dbReference type="ARBA" id="ARBA00022826"/>
    </source>
</evidence>
<dbReference type="PANTHER" id="PTHR45743:SF2">
    <property type="entry name" value="POTASSIUM CHANNEL AKT1"/>
    <property type="match status" value="1"/>
</dbReference>
<feature type="transmembrane region" description="Helical" evidence="9">
    <location>
        <begin position="195"/>
        <end position="214"/>
    </location>
</feature>
<protein>
    <recommendedName>
        <fullName evidence="10">Ion transport domain-containing protein</fullName>
    </recommendedName>
</protein>
<dbReference type="InterPro" id="IPR036770">
    <property type="entry name" value="Ankyrin_rpt-contain_sf"/>
</dbReference>
<evidence type="ECO:0000313" key="12">
    <source>
        <dbReference type="Proteomes" id="UP001165090"/>
    </source>
</evidence>
<feature type="compositionally biased region" description="Polar residues" evidence="8">
    <location>
        <begin position="1324"/>
        <end position="1335"/>
    </location>
</feature>
<feature type="transmembrane region" description="Helical" evidence="9">
    <location>
        <begin position="430"/>
        <end position="452"/>
    </location>
</feature>
<organism evidence="11 12">
    <name type="scientific">Volvox africanus</name>
    <dbReference type="NCBI Taxonomy" id="51714"/>
    <lineage>
        <taxon>Eukaryota</taxon>
        <taxon>Viridiplantae</taxon>
        <taxon>Chlorophyta</taxon>
        <taxon>core chlorophytes</taxon>
        <taxon>Chlorophyceae</taxon>
        <taxon>CS clade</taxon>
        <taxon>Chlamydomonadales</taxon>
        <taxon>Volvocaceae</taxon>
        <taxon>Volvox</taxon>
    </lineage>
</organism>
<keyword evidence="5 9" id="KW-1133">Transmembrane helix</keyword>
<feature type="compositionally biased region" description="Gly residues" evidence="8">
    <location>
        <begin position="1596"/>
        <end position="1614"/>
    </location>
</feature>
<feature type="transmembrane region" description="Helical" evidence="9">
    <location>
        <begin position="235"/>
        <end position="257"/>
    </location>
</feature>
<dbReference type="Pfam" id="PF12796">
    <property type="entry name" value="Ank_2"/>
    <property type="match status" value="2"/>
</dbReference>
<feature type="region of interest" description="Disordered" evidence="8">
    <location>
        <begin position="1294"/>
        <end position="1374"/>
    </location>
</feature>
<comment type="caution">
    <text evidence="11">The sequence shown here is derived from an EMBL/GenBank/DDBJ whole genome shotgun (WGS) entry which is preliminary data.</text>
</comment>